<comment type="caution">
    <text evidence="2">The sequence shown here is derived from an EMBL/GenBank/DDBJ whole genome shotgun (WGS) entry which is preliminary data.</text>
</comment>
<accession>A0A7J0CGP8</accession>
<evidence type="ECO:0000256" key="1">
    <source>
        <dbReference type="SAM" id="MobiDB-lite"/>
    </source>
</evidence>
<feature type="region of interest" description="Disordered" evidence="1">
    <location>
        <begin position="78"/>
        <end position="104"/>
    </location>
</feature>
<dbReference type="EMBL" id="JACCCF010000001">
    <property type="protein sequence ID" value="NYE44415.1"/>
    <property type="molecule type" value="Genomic_DNA"/>
</dbReference>
<evidence type="ECO:0000313" key="2">
    <source>
        <dbReference type="EMBL" id="GFN00945.1"/>
    </source>
</evidence>
<dbReference type="AlphaFoldDB" id="A0A7J0CGP8"/>
<reference evidence="3 5" key="2">
    <citation type="submission" date="2020-07" db="EMBL/GenBank/DDBJ databases">
        <title>Sequencing the genomes of 1000 actinobacteria strains.</title>
        <authorList>
            <person name="Klenk H.-P."/>
        </authorList>
    </citation>
    <scope>NUCLEOTIDE SEQUENCE [LARGE SCALE GENOMIC DNA]</scope>
    <source>
        <strain evidence="3 5">DSM 41455</strain>
    </source>
</reference>
<proteinExistence type="predicted"/>
<keyword evidence="4" id="KW-1185">Reference proteome</keyword>
<dbReference type="Proteomes" id="UP000530403">
    <property type="component" value="Unassembled WGS sequence"/>
</dbReference>
<name>A0A7J0CGP8_9ACTN</name>
<dbReference type="Proteomes" id="UP000498980">
    <property type="component" value="Unassembled WGS sequence"/>
</dbReference>
<sequence>MKPYLTGHYTPHADEITAHDLTVEGHLPLELSGRLLRNGHNPKPGVGRTFGHGRVDLTAGHLPVRWFRRGAGAQNMGVTSPCGEGHLRTRIGPGAEGSAGCEEG</sequence>
<evidence type="ECO:0000313" key="3">
    <source>
        <dbReference type="EMBL" id="NYE44415.1"/>
    </source>
</evidence>
<dbReference type="EMBL" id="BLWC01000001">
    <property type="protein sequence ID" value="GFN00945.1"/>
    <property type="molecule type" value="Genomic_DNA"/>
</dbReference>
<reference evidence="2 4" key="1">
    <citation type="submission" date="2020-05" db="EMBL/GenBank/DDBJ databases">
        <title>Whole genome shotgun sequence of Streptomyces fulvorobeus NBRC 15897.</title>
        <authorList>
            <person name="Komaki H."/>
            <person name="Tamura T."/>
        </authorList>
    </citation>
    <scope>NUCLEOTIDE SEQUENCE [LARGE SCALE GENOMIC DNA]</scope>
    <source>
        <strain evidence="2 4">NBRC 15897</strain>
    </source>
</reference>
<evidence type="ECO:0000313" key="4">
    <source>
        <dbReference type="Proteomes" id="UP000498980"/>
    </source>
</evidence>
<protein>
    <submittedName>
        <fullName evidence="2">Uncharacterized protein</fullName>
    </submittedName>
</protein>
<gene>
    <name evidence="3" type="ORF">HEB29_005426</name>
    <name evidence="2" type="ORF">Sfulv_57550</name>
</gene>
<evidence type="ECO:0000313" key="5">
    <source>
        <dbReference type="Proteomes" id="UP000530403"/>
    </source>
</evidence>
<dbReference type="RefSeq" id="WP_246353251.1">
    <property type="nucleotide sequence ID" value="NZ_BAAAUE010000022.1"/>
</dbReference>
<organism evidence="2 4">
    <name type="scientific">Streptomyces fulvorobeus</name>
    <dbReference type="NCBI Taxonomy" id="284028"/>
    <lineage>
        <taxon>Bacteria</taxon>
        <taxon>Bacillati</taxon>
        <taxon>Actinomycetota</taxon>
        <taxon>Actinomycetes</taxon>
        <taxon>Kitasatosporales</taxon>
        <taxon>Streptomycetaceae</taxon>
        <taxon>Streptomyces</taxon>
    </lineage>
</organism>